<feature type="region of interest" description="Disordered" evidence="1">
    <location>
        <begin position="1"/>
        <end position="33"/>
    </location>
</feature>
<proteinExistence type="predicted"/>
<dbReference type="EMBL" id="NVYO01000001">
    <property type="protein sequence ID" value="PBQ23433.1"/>
    <property type="molecule type" value="Genomic_DNA"/>
</dbReference>
<evidence type="ECO:0000256" key="1">
    <source>
        <dbReference type="SAM" id="MobiDB-lite"/>
    </source>
</evidence>
<evidence type="ECO:0000313" key="2">
    <source>
        <dbReference type="EMBL" id="PBQ23433.1"/>
    </source>
</evidence>
<organism evidence="2 3">
    <name type="scientific">Levilactobacillus brevis</name>
    <name type="common">Lactobacillus brevis</name>
    <dbReference type="NCBI Taxonomy" id="1580"/>
    <lineage>
        <taxon>Bacteria</taxon>
        <taxon>Bacillati</taxon>
        <taxon>Bacillota</taxon>
        <taxon>Bacilli</taxon>
        <taxon>Lactobacillales</taxon>
        <taxon>Lactobacillaceae</taxon>
        <taxon>Levilactobacillus</taxon>
    </lineage>
</organism>
<feature type="compositionally biased region" description="Basic residues" evidence="1">
    <location>
        <begin position="17"/>
        <end position="29"/>
    </location>
</feature>
<gene>
    <name evidence="2" type="ORF">CNR29_05205</name>
</gene>
<dbReference type="Proteomes" id="UP000217918">
    <property type="component" value="Unassembled WGS sequence"/>
</dbReference>
<evidence type="ECO:0000313" key="3">
    <source>
        <dbReference type="Proteomes" id="UP000217918"/>
    </source>
</evidence>
<protein>
    <submittedName>
        <fullName evidence="2">Uncharacterized protein</fullName>
    </submittedName>
</protein>
<dbReference type="RefSeq" id="WP_060416804.1">
    <property type="nucleotide sequence ID" value="NZ_CP021456.1"/>
</dbReference>
<accession>A0A2A3TTP2</accession>
<reference evidence="2 3" key="1">
    <citation type="submission" date="2017-09" db="EMBL/GenBank/DDBJ databases">
        <title>Genome sequence of Lactobacillus brevis D7.</title>
        <authorList>
            <person name="Kwon M.-S."/>
            <person name="Lim S.K."/>
            <person name="Choi H.-J."/>
        </authorList>
    </citation>
    <scope>NUCLEOTIDE SEQUENCE [LARGE SCALE GENOMIC DNA]</scope>
    <source>
        <strain evidence="2 3">D7</strain>
    </source>
</reference>
<name>A0A2A3TTP2_LEVBR</name>
<dbReference type="AlphaFoldDB" id="A0A2A3TTP2"/>
<sequence length="208" mass="24044">MTEKDEAQATNTAVKTTTRKKATPKKKNYSKTMKQETFTAESGNEYLFTYPGTFFVQQKVVDASMVNGFQDKVLLYEALMKNILEGDYDWDYFDKQIQDEDKTNSATAEDHDGNEVEYKLKYPGLKRQYSMVEESRTVNGSIAMAEFNKQLMQHVIVSPNIKFDYWDHHDGYQKIMEEGNVFLGTVGSESDFNEVMEAASDFVNRMFR</sequence>
<comment type="caution">
    <text evidence="2">The sequence shown here is derived from an EMBL/GenBank/DDBJ whole genome shotgun (WGS) entry which is preliminary data.</text>
</comment>